<keyword evidence="3" id="KW-1185">Reference proteome</keyword>
<dbReference type="STRING" id="252246.SAMN05421799_10672"/>
<name>A0A1N7MT10_9BACL</name>
<dbReference type="SUPFAM" id="SSF47413">
    <property type="entry name" value="lambda repressor-like DNA-binding domains"/>
    <property type="match status" value="1"/>
</dbReference>
<proteinExistence type="predicted"/>
<dbReference type="AlphaFoldDB" id="A0A1N7MT10"/>
<reference evidence="3" key="1">
    <citation type="submission" date="2017-01" db="EMBL/GenBank/DDBJ databases">
        <authorList>
            <person name="Varghese N."/>
            <person name="Submissions S."/>
        </authorList>
    </citation>
    <scope>NUCLEOTIDE SEQUENCE [LARGE SCALE GENOMIC DNA]</scope>
    <source>
        <strain evidence="3">DSM 16176</strain>
    </source>
</reference>
<gene>
    <name evidence="2" type="ORF">SAMN05421799_10672</name>
</gene>
<dbReference type="CDD" id="cd00093">
    <property type="entry name" value="HTH_XRE"/>
    <property type="match status" value="1"/>
</dbReference>
<dbReference type="InterPro" id="IPR010982">
    <property type="entry name" value="Lambda_DNA-bd_dom_sf"/>
</dbReference>
<sequence length="89" mass="10243">MKRKPKGHLILRLLREAAGMSQTEIAMELGGDRFWVSRVENGGHIEPETVKRWVSVCGGVELIDWLIDHLRALKDYVRLLTDTDYYAFA</sequence>
<dbReference type="PROSITE" id="PS50943">
    <property type="entry name" value="HTH_CROC1"/>
    <property type="match status" value="1"/>
</dbReference>
<evidence type="ECO:0000313" key="3">
    <source>
        <dbReference type="Proteomes" id="UP000186156"/>
    </source>
</evidence>
<evidence type="ECO:0000313" key="2">
    <source>
        <dbReference type="EMBL" id="SIS88989.1"/>
    </source>
</evidence>
<dbReference type="InterPro" id="IPR001387">
    <property type="entry name" value="Cro/C1-type_HTH"/>
</dbReference>
<dbReference type="Gene3D" id="1.10.260.40">
    <property type="entry name" value="lambda repressor-like DNA-binding domains"/>
    <property type="match status" value="1"/>
</dbReference>
<dbReference type="Pfam" id="PF13560">
    <property type="entry name" value="HTH_31"/>
    <property type="match status" value="1"/>
</dbReference>
<dbReference type="GO" id="GO:0003677">
    <property type="term" value="F:DNA binding"/>
    <property type="evidence" value="ECO:0007669"/>
    <property type="project" value="InterPro"/>
</dbReference>
<protein>
    <submittedName>
        <fullName evidence="2">Helix-turn-helix domain-containing protein</fullName>
    </submittedName>
</protein>
<dbReference type="EMBL" id="FTOO01000006">
    <property type="protein sequence ID" value="SIS88989.1"/>
    <property type="molecule type" value="Genomic_DNA"/>
</dbReference>
<dbReference type="RefSeq" id="WP_076346971.1">
    <property type="nucleotide sequence ID" value="NZ_FTOO01000006.1"/>
</dbReference>
<organism evidence="2 3">
    <name type="scientific">Alicyclobacillus vulcanalis</name>
    <dbReference type="NCBI Taxonomy" id="252246"/>
    <lineage>
        <taxon>Bacteria</taxon>
        <taxon>Bacillati</taxon>
        <taxon>Bacillota</taxon>
        <taxon>Bacilli</taxon>
        <taxon>Bacillales</taxon>
        <taxon>Alicyclobacillaceae</taxon>
        <taxon>Alicyclobacillus</taxon>
    </lineage>
</organism>
<accession>A0A1N7MT10</accession>
<feature type="domain" description="HTH cro/C1-type" evidence="1">
    <location>
        <begin position="11"/>
        <end position="66"/>
    </location>
</feature>
<evidence type="ECO:0000259" key="1">
    <source>
        <dbReference type="PROSITE" id="PS50943"/>
    </source>
</evidence>
<dbReference type="Proteomes" id="UP000186156">
    <property type="component" value="Unassembled WGS sequence"/>
</dbReference>